<dbReference type="RefSeq" id="WP_277864161.1">
    <property type="nucleotide sequence ID" value="NZ_JARRAG010000002.1"/>
</dbReference>
<dbReference type="SUPFAM" id="SSF53474">
    <property type="entry name" value="alpha/beta-Hydrolases"/>
    <property type="match status" value="1"/>
</dbReference>
<dbReference type="InterPro" id="IPR029058">
    <property type="entry name" value="AB_hydrolase_fold"/>
</dbReference>
<evidence type="ECO:0000313" key="2">
    <source>
        <dbReference type="Proteomes" id="UP001216907"/>
    </source>
</evidence>
<accession>A0ABT6FJY4</accession>
<dbReference type="Gene3D" id="1.25.40.10">
    <property type="entry name" value="Tetratricopeptide repeat domain"/>
    <property type="match status" value="1"/>
</dbReference>
<dbReference type="Proteomes" id="UP001216907">
    <property type="component" value="Unassembled WGS sequence"/>
</dbReference>
<gene>
    <name evidence="1" type="ORF">PZE19_29360</name>
</gene>
<name>A0ABT6FJY4_9BACT</name>
<protein>
    <recommendedName>
        <fullName evidence="3">Tetratricopeptide repeat protein</fullName>
    </recommendedName>
</protein>
<evidence type="ECO:0000313" key="1">
    <source>
        <dbReference type="EMBL" id="MDG3007891.1"/>
    </source>
</evidence>
<dbReference type="EMBL" id="JARRAG010000002">
    <property type="protein sequence ID" value="MDG3007891.1"/>
    <property type="molecule type" value="Genomic_DNA"/>
</dbReference>
<comment type="caution">
    <text evidence="1">The sequence shown here is derived from an EMBL/GenBank/DDBJ whole genome shotgun (WGS) entry which is preliminary data.</text>
</comment>
<dbReference type="Gene3D" id="3.40.50.1820">
    <property type="entry name" value="alpha/beta hydrolase"/>
    <property type="match status" value="1"/>
</dbReference>
<organism evidence="1 2">
    <name type="scientific">Paludisphaera mucosa</name>
    <dbReference type="NCBI Taxonomy" id="3030827"/>
    <lineage>
        <taxon>Bacteria</taxon>
        <taxon>Pseudomonadati</taxon>
        <taxon>Planctomycetota</taxon>
        <taxon>Planctomycetia</taxon>
        <taxon>Isosphaerales</taxon>
        <taxon>Isosphaeraceae</taxon>
        <taxon>Paludisphaera</taxon>
    </lineage>
</organism>
<evidence type="ECO:0008006" key="3">
    <source>
        <dbReference type="Google" id="ProtNLM"/>
    </source>
</evidence>
<proteinExistence type="predicted"/>
<dbReference type="InterPro" id="IPR011990">
    <property type="entry name" value="TPR-like_helical_dom_sf"/>
</dbReference>
<reference evidence="1 2" key="1">
    <citation type="submission" date="2023-03" db="EMBL/GenBank/DDBJ databases">
        <title>Paludisphaera mucosa sp. nov. a novel planctomycete from northern fen.</title>
        <authorList>
            <person name="Ivanova A."/>
        </authorList>
    </citation>
    <scope>NUCLEOTIDE SEQUENCE [LARGE SCALE GENOMIC DNA]</scope>
    <source>
        <strain evidence="1 2">Pla2</strain>
    </source>
</reference>
<sequence>MSTLPSPPAGDVPPQVAPPAHIILTLHGIRTFGEWQERLEKLVTEPGVEFKHFRYGVLSLISYAVPFLRWIRVRLFRRSLRDLARRHPDARIDVVAHSFGTYIAARAIASLSRSEAVKIDTVILAGSVLKVNFPWDDLKAKGVVRRVINECGTEDDVLLVTQLFILLTGMAGRIGFTGLQDRDFTNRFYKFGHGGYFQPWGDPDGSTAPDDWFMKRQWLPLLAGYSQVLGHSERTASPLTPLQHFLLTSADPIKLAAYGGVVAVAVGFPVYWITTANANAREAHRSLESYASATAKGLQAFGRTVREDVALQNHPALSKTRAKLLESAEGLFDGLLDRASHFPNVSDEVERDVAEAYLEMARIMVDLEKGPPAAIASYGDAIRRFDRQHGLHPEAPRIRWGLGSSYMGRGEQHIAQQRVTQLKSDAAEADLKVAVDLLEPLLGTPSLPKDECRNALVGALTLLGNSATDPTVASEYFKRAAELADPQSVEAGWLNNNNGRLCLQTRDFAGAQRHFVEACRVFESLKAGSLLRIRAHDESLAWALVGRGNAGLGLLPDKGSADYPSRREEALSHMRRACELFSGLDRDFVDNPRYKVALASGSKDLGEALRTSTHVADEASRKEAAERLGRAVGLFERLSASQKQTFGVAVLWSWAEHSLGWVLVDLGKIREQRQETEAESCFTAAIGHFERALELQPGAVDLTLGHGFGLITRGRYLESRAMLGLAKENFGKAASLFDRLVEDDTADADHRKAARDGWRGAHESLARLAPK</sequence>
<dbReference type="SUPFAM" id="SSF48452">
    <property type="entry name" value="TPR-like"/>
    <property type="match status" value="1"/>
</dbReference>
<keyword evidence="2" id="KW-1185">Reference proteome</keyword>